<protein>
    <submittedName>
        <fullName evidence="2">Uncharacterized protein</fullName>
    </submittedName>
</protein>
<sequence>MCRQCSRYQRQDNPLVAHRGTTVLRPVRSQVTMSPAQVFNREFLRTARQAVAGSRVCASNTYAHSRERLNGAQVPNYLPTGVDNTGRNSHEKSRASEI</sequence>
<dbReference type="AlphaFoldDB" id="A0AAW1I7F8"/>
<evidence type="ECO:0000313" key="2">
    <source>
        <dbReference type="EMBL" id="KAK9685198.1"/>
    </source>
</evidence>
<dbReference type="EMBL" id="JASPKY010000796">
    <property type="protein sequence ID" value="KAK9685198.1"/>
    <property type="molecule type" value="Genomic_DNA"/>
</dbReference>
<organism evidence="2 3">
    <name type="scientific">Popillia japonica</name>
    <name type="common">Japanese beetle</name>
    <dbReference type="NCBI Taxonomy" id="7064"/>
    <lineage>
        <taxon>Eukaryota</taxon>
        <taxon>Metazoa</taxon>
        <taxon>Ecdysozoa</taxon>
        <taxon>Arthropoda</taxon>
        <taxon>Hexapoda</taxon>
        <taxon>Insecta</taxon>
        <taxon>Pterygota</taxon>
        <taxon>Neoptera</taxon>
        <taxon>Endopterygota</taxon>
        <taxon>Coleoptera</taxon>
        <taxon>Polyphaga</taxon>
        <taxon>Scarabaeiformia</taxon>
        <taxon>Scarabaeidae</taxon>
        <taxon>Rutelinae</taxon>
        <taxon>Popillia</taxon>
    </lineage>
</organism>
<feature type="region of interest" description="Disordered" evidence="1">
    <location>
        <begin position="68"/>
        <end position="98"/>
    </location>
</feature>
<gene>
    <name evidence="2" type="ORF">QE152_g38229</name>
</gene>
<dbReference type="Proteomes" id="UP001458880">
    <property type="component" value="Unassembled WGS sequence"/>
</dbReference>
<comment type="caution">
    <text evidence="2">The sequence shown here is derived from an EMBL/GenBank/DDBJ whole genome shotgun (WGS) entry which is preliminary data.</text>
</comment>
<name>A0AAW1I7F8_POPJA</name>
<reference evidence="2 3" key="1">
    <citation type="journal article" date="2024" name="BMC Genomics">
        <title>De novo assembly and annotation of Popillia japonica's genome with initial clues to its potential as an invasive pest.</title>
        <authorList>
            <person name="Cucini C."/>
            <person name="Boschi S."/>
            <person name="Funari R."/>
            <person name="Cardaioli E."/>
            <person name="Iannotti N."/>
            <person name="Marturano G."/>
            <person name="Paoli F."/>
            <person name="Bruttini M."/>
            <person name="Carapelli A."/>
            <person name="Frati F."/>
            <person name="Nardi F."/>
        </authorList>
    </citation>
    <scope>NUCLEOTIDE SEQUENCE [LARGE SCALE GENOMIC DNA]</scope>
    <source>
        <strain evidence="2">DMR45628</strain>
    </source>
</reference>
<proteinExistence type="predicted"/>
<keyword evidence="3" id="KW-1185">Reference proteome</keyword>
<evidence type="ECO:0000256" key="1">
    <source>
        <dbReference type="SAM" id="MobiDB-lite"/>
    </source>
</evidence>
<accession>A0AAW1I7F8</accession>
<evidence type="ECO:0000313" key="3">
    <source>
        <dbReference type="Proteomes" id="UP001458880"/>
    </source>
</evidence>
<feature type="compositionally biased region" description="Basic and acidic residues" evidence="1">
    <location>
        <begin position="88"/>
        <end position="98"/>
    </location>
</feature>